<keyword evidence="8" id="KW-1185">Reference proteome</keyword>
<feature type="compositionally biased region" description="Polar residues" evidence="5">
    <location>
        <begin position="13"/>
        <end position="22"/>
    </location>
</feature>
<feature type="compositionally biased region" description="Polar residues" evidence="5">
    <location>
        <begin position="233"/>
        <end position="249"/>
    </location>
</feature>
<feature type="compositionally biased region" description="Polar residues" evidence="5">
    <location>
        <begin position="46"/>
        <end position="60"/>
    </location>
</feature>
<evidence type="ECO:0000256" key="1">
    <source>
        <dbReference type="ARBA" id="ARBA00004123"/>
    </source>
</evidence>
<dbReference type="PANTHER" id="PTHR12466:SF8">
    <property type="entry name" value="PARAFIBROMIN"/>
    <property type="match status" value="1"/>
</dbReference>
<feature type="region of interest" description="Disordered" evidence="5">
    <location>
        <begin position="603"/>
        <end position="632"/>
    </location>
</feature>
<proteinExistence type="inferred from homology"/>
<evidence type="ECO:0000256" key="3">
    <source>
        <dbReference type="ARBA" id="ARBA00023163"/>
    </source>
</evidence>
<feature type="compositionally biased region" description="Pro residues" evidence="5">
    <location>
        <begin position="321"/>
        <end position="331"/>
    </location>
</feature>
<evidence type="ECO:0000313" key="7">
    <source>
        <dbReference type="EMBL" id="KAF4637271.1"/>
    </source>
</evidence>
<feature type="compositionally biased region" description="Polar residues" evidence="5">
    <location>
        <begin position="281"/>
        <end position="304"/>
    </location>
</feature>
<feature type="region of interest" description="Disordered" evidence="5">
    <location>
        <begin position="37"/>
        <end position="95"/>
    </location>
</feature>
<dbReference type="InterPro" id="IPR038103">
    <property type="entry name" value="CDC73_C_sf"/>
</dbReference>
<feature type="region of interest" description="Disordered" evidence="5">
    <location>
        <begin position="113"/>
        <end position="132"/>
    </location>
</feature>
<name>A0A8H4W8I7_9HELO</name>
<feature type="compositionally biased region" description="Basic and acidic residues" evidence="5">
    <location>
        <begin position="223"/>
        <end position="232"/>
    </location>
</feature>
<evidence type="ECO:0000256" key="4">
    <source>
        <dbReference type="ARBA" id="ARBA00023242"/>
    </source>
</evidence>
<evidence type="ECO:0000256" key="2">
    <source>
        <dbReference type="ARBA" id="ARBA00010427"/>
    </source>
</evidence>
<dbReference type="EMBL" id="JAAMPI010000028">
    <property type="protein sequence ID" value="KAF4637271.1"/>
    <property type="molecule type" value="Genomic_DNA"/>
</dbReference>
<dbReference type="AlphaFoldDB" id="A0A8H4W8I7"/>
<comment type="similarity">
    <text evidence="2">Belongs to the CDC73 family.</text>
</comment>
<dbReference type="OrthoDB" id="2186602at2759"/>
<reference evidence="7 8" key="1">
    <citation type="submission" date="2020-03" db="EMBL/GenBank/DDBJ databases">
        <title>Draft Genome Sequence of Cudoniella acicularis.</title>
        <authorList>
            <person name="Buettner E."/>
            <person name="Kellner H."/>
        </authorList>
    </citation>
    <scope>NUCLEOTIDE SEQUENCE [LARGE SCALE GENOMIC DNA]</scope>
    <source>
        <strain evidence="7 8">DSM 108380</strain>
    </source>
</reference>
<organism evidence="7 8">
    <name type="scientific">Cudoniella acicularis</name>
    <dbReference type="NCBI Taxonomy" id="354080"/>
    <lineage>
        <taxon>Eukaryota</taxon>
        <taxon>Fungi</taxon>
        <taxon>Dikarya</taxon>
        <taxon>Ascomycota</taxon>
        <taxon>Pezizomycotina</taxon>
        <taxon>Leotiomycetes</taxon>
        <taxon>Helotiales</taxon>
        <taxon>Tricladiaceae</taxon>
        <taxon>Cudoniella</taxon>
    </lineage>
</organism>
<feature type="region of interest" description="Disordered" evidence="5">
    <location>
        <begin position="1"/>
        <end position="22"/>
    </location>
</feature>
<dbReference type="Gene3D" id="3.40.50.11990">
    <property type="entry name" value="RNA polymerase II accessory factor, Cdc73 C-terminal domain"/>
    <property type="match status" value="1"/>
</dbReference>
<keyword evidence="4" id="KW-0539">Nucleus</keyword>
<dbReference type="Pfam" id="PF05179">
    <property type="entry name" value="CDC73_C"/>
    <property type="match status" value="1"/>
</dbReference>
<feature type="compositionally biased region" description="Low complexity" evidence="5">
    <location>
        <begin position="168"/>
        <end position="184"/>
    </location>
</feature>
<protein>
    <recommendedName>
        <fullName evidence="6">Cell division control protein 73 C-terminal domain-containing protein</fullName>
    </recommendedName>
</protein>
<feature type="compositionally biased region" description="Low complexity" evidence="5">
    <location>
        <begin position="606"/>
        <end position="617"/>
    </location>
</feature>
<feature type="compositionally biased region" description="Low complexity" evidence="5">
    <location>
        <begin position="208"/>
        <end position="222"/>
    </location>
</feature>
<evidence type="ECO:0000256" key="5">
    <source>
        <dbReference type="SAM" id="MobiDB-lite"/>
    </source>
</evidence>
<dbReference type="Proteomes" id="UP000566819">
    <property type="component" value="Unassembled WGS sequence"/>
</dbReference>
<evidence type="ECO:0000313" key="8">
    <source>
        <dbReference type="Proteomes" id="UP000566819"/>
    </source>
</evidence>
<feature type="region of interest" description="Disordered" evidence="5">
    <location>
        <begin position="158"/>
        <end position="250"/>
    </location>
</feature>
<dbReference type="GO" id="GO:0000993">
    <property type="term" value="F:RNA polymerase II complex binding"/>
    <property type="evidence" value="ECO:0007669"/>
    <property type="project" value="TreeGrafter"/>
</dbReference>
<keyword evidence="3" id="KW-0804">Transcription</keyword>
<feature type="compositionally biased region" description="Basic and acidic residues" evidence="5">
    <location>
        <begin position="306"/>
        <end position="318"/>
    </location>
</feature>
<feature type="domain" description="Cell division control protein 73 C-terminal" evidence="6">
    <location>
        <begin position="630"/>
        <end position="793"/>
    </location>
</feature>
<feature type="region of interest" description="Disordered" evidence="5">
    <location>
        <begin position="274"/>
        <end position="346"/>
    </location>
</feature>
<feature type="compositionally biased region" description="Polar residues" evidence="5">
    <location>
        <begin position="187"/>
        <end position="198"/>
    </location>
</feature>
<dbReference type="GO" id="GO:0016593">
    <property type="term" value="C:Cdc73/Paf1 complex"/>
    <property type="evidence" value="ECO:0007669"/>
    <property type="project" value="InterPro"/>
</dbReference>
<dbReference type="GO" id="GO:0032968">
    <property type="term" value="P:positive regulation of transcription elongation by RNA polymerase II"/>
    <property type="evidence" value="ECO:0007669"/>
    <property type="project" value="TreeGrafter"/>
</dbReference>
<dbReference type="InterPro" id="IPR007852">
    <property type="entry name" value="Cdc73/Parafibromin"/>
</dbReference>
<comment type="subcellular location">
    <subcellularLocation>
        <location evidence="1">Nucleus</location>
    </subcellularLocation>
</comment>
<dbReference type="PANTHER" id="PTHR12466">
    <property type="entry name" value="CDC73 DOMAIN PROTEIN"/>
    <property type="match status" value="1"/>
</dbReference>
<feature type="compositionally biased region" description="Polar residues" evidence="5">
    <location>
        <begin position="83"/>
        <end position="95"/>
    </location>
</feature>
<evidence type="ECO:0000259" key="6">
    <source>
        <dbReference type="Pfam" id="PF05179"/>
    </source>
</evidence>
<dbReference type="GO" id="GO:0006368">
    <property type="term" value="P:transcription elongation by RNA polymerase II"/>
    <property type="evidence" value="ECO:0007669"/>
    <property type="project" value="InterPro"/>
</dbReference>
<dbReference type="FunFam" id="3.40.50.11990:FF:000003">
    <property type="entry name" value="Pol II transcription elongation factor subunit Cdc73"/>
    <property type="match status" value="1"/>
</dbReference>
<gene>
    <name evidence="7" type="ORF">G7Y89_g786</name>
</gene>
<accession>A0A8H4W8I7</accession>
<sequence length="809" mass="89745">MKRCRPILPQRPSAFSSLRHLTSQESDISSYFLVQSRPKTKAGSGDTESTEVSPFGQSNSGHKKGKLRGQSGDSNNDCHHGGTNASETPTETPSQQYRNVTDWNEKRGSDSLQWTFNQGRHPADPPRPPRPGMEWVWFPEGYWAERERKELELFPRKEKSRKRWFNKSSNTSTNTNTNTPTPRRSVSKNLQATPQRLSRASKPPIPQIKIGSISSYKWSSKASESRRNDNQSRDSISAPQSRKSPNERSSILYAGEKEGLYYKARKSIGSRFWKKSKTPSEDSSATPTERPSRTTMLLEGTSNYFEKAEQEEKHRREMQPPQHPKPSPSPDSRPRRGFGLAPWHRKNSSESLLSASTSVYRILMGKTPSATPIGGDKTPSGKGKLCPTNASQQDPLLLLRQSIASESACIPSITEDVTSNSSVDLSLAAARYLQFTSPTRIALPLNTPTRFISSNKPVDLRSIYFAWLKRDTVIPEYNASAQALNTELAADEGAGGEVQNLGFVERLDLITWLEGSSEESEHIKPLASDTVSAAVSAQVASGAAGGIAPVTSRNVGRQNKTIDPRLAEIYNGERRMGDRNSVLRGIKPTDFSHVRKLAHPFNARKAAQAAQANAANNPTLAHNPKAPARRPDPIILLSPSASSLLRMSNIKSFLEGGTYIPPESSSLTSSSSATLLHAMRVLPSIDPAHAMRFIIVDSAEQFKPEYWARVVAVFTTGQAWQFKSYKWQQPAELFRHTLGVYLGWRGDQLPESVKGWGRSVLSTQVEKWSAGASTASRWRDREVVEGIWKAIEDQMRNKGWRRDSGPSVV</sequence>
<comment type="caution">
    <text evidence="7">The sequence shown here is derived from an EMBL/GenBank/DDBJ whole genome shotgun (WGS) entry which is preliminary data.</text>
</comment>
<dbReference type="InterPro" id="IPR031336">
    <property type="entry name" value="CDC73_C"/>
</dbReference>